<feature type="compositionally biased region" description="Low complexity" evidence="1">
    <location>
        <begin position="11"/>
        <end position="26"/>
    </location>
</feature>
<feature type="compositionally biased region" description="Low complexity" evidence="1">
    <location>
        <begin position="34"/>
        <end position="65"/>
    </location>
</feature>
<reference evidence="2" key="2">
    <citation type="submission" date="2021-01" db="EMBL/GenBank/DDBJ databases">
        <authorList>
            <person name="Schikora-Tamarit M.A."/>
        </authorList>
    </citation>
    <scope>NUCLEOTIDE SEQUENCE</scope>
    <source>
        <strain evidence="2">CBS2887</strain>
    </source>
</reference>
<sequence>MSTNRSPLKSTNKPTLTAKTTTIRLLSPERRSSPSRIVPPALGPATRSPNTRSRSASPPSRIASALGSPSRINSKGIKETPANVSPVRGASLLDRKHFNMSLARQTRSGSPASSASSSNSNSSSGKPPRLSYGEMSGNIRIVKHVPSKMVSGKRKLAPVQQSYKKTPQSHSQSSANTTINTDSSMTMNSSFNGAKKKKDPSMNLLDSFKSTQKSILKKSDHASSSMITEDNSSDSTDATTKLNTIKNKVTKRPLSRSNRNVLEDPEITQPRKKRVVVFDEDTIDGDEEPSHEDVSKDEEGASFDAASEKSMKKNDQAQGQESGDVMVLFRKILDNQKLMLERQDKILERVEGLEKSLENLLEK</sequence>
<dbReference type="AlphaFoldDB" id="A0A9P8TRB7"/>
<proteinExistence type="predicted"/>
<feature type="compositionally biased region" description="Low complexity" evidence="1">
    <location>
        <begin position="108"/>
        <end position="125"/>
    </location>
</feature>
<feature type="region of interest" description="Disordered" evidence="1">
    <location>
        <begin position="216"/>
        <end position="267"/>
    </location>
</feature>
<feature type="region of interest" description="Disordered" evidence="1">
    <location>
        <begin position="103"/>
        <end position="204"/>
    </location>
</feature>
<feature type="compositionally biased region" description="Basic residues" evidence="1">
    <location>
        <begin position="141"/>
        <end position="156"/>
    </location>
</feature>
<accession>A0A9P8TRB7</accession>
<dbReference type="EMBL" id="JAEUBG010000660">
    <property type="protein sequence ID" value="KAH3687726.1"/>
    <property type="molecule type" value="Genomic_DNA"/>
</dbReference>
<feature type="compositionally biased region" description="Basic and acidic residues" evidence="1">
    <location>
        <begin position="306"/>
        <end position="315"/>
    </location>
</feature>
<organism evidence="2 3">
    <name type="scientific">Wickerhamomyces pijperi</name>
    <name type="common">Yeast</name>
    <name type="synonym">Pichia pijperi</name>
    <dbReference type="NCBI Taxonomy" id="599730"/>
    <lineage>
        <taxon>Eukaryota</taxon>
        <taxon>Fungi</taxon>
        <taxon>Dikarya</taxon>
        <taxon>Ascomycota</taxon>
        <taxon>Saccharomycotina</taxon>
        <taxon>Saccharomycetes</taxon>
        <taxon>Phaffomycetales</taxon>
        <taxon>Wickerhamomycetaceae</taxon>
        <taxon>Wickerhamomyces</taxon>
    </lineage>
</organism>
<dbReference type="Proteomes" id="UP000774326">
    <property type="component" value="Unassembled WGS sequence"/>
</dbReference>
<feature type="compositionally biased region" description="Acidic residues" evidence="1">
    <location>
        <begin position="280"/>
        <end position="290"/>
    </location>
</feature>
<gene>
    <name evidence="2" type="ORF">WICPIJ_001292</name>
</gene>
<evidence type="ECO:0000256" key="1">
    <source>
        <dbReference type="SAM" id="MobiDB-lite"/>
    </source>
</evidence>
<feature type="region of interest" description="Disordered" evidence="1">
    <location>
        <begin position="280"/>
        <end position="322"/>
    </location>
</feature>
<reference evidence="2" key="1">
    <citation type="journal article" date="2021" name="Open Biol.">
        <title>Shared evolutionary footprints suggest mitochondrial oxidative damage underlies multiple complex I losses in fungi.</title>
        <authorList>
            <person name="Schikora-Tamarit M.A."/>
            <person name="Marcet-Houben M."/>
            <person name="Nosek J."/>
            <person name="Gabaldon T."/>
        </authorList>
    </citation>
    <scope>NUCLEOTIDE SEQUENCE</scope>
    <source>
        <strain evidence="2">CBS2887</strain>
    </source>
</reference>
<feature type="region of interest" description="Disordered" evidence="1">
    <location>
        <begin position="1"/>
        <end position="91"/>
    </location>
</feature>
<name>A0A9P8TRB7_WICPI</name>
<comment type="caution">
    <text evidence="2">The sequence shown here is derived from an EMBL/GenBank/DDBJ whole genome shotgun (WGS) entry which is preliminary data.</text>
</comment>
<evidence type="ECO:0000313" key="3">
    <source>
        <dbReference type="Proteomes" id="UP000774326"/>
    </source>
</evidence>
<keyword evidence="3" id="KW-1185">Reference proteome</keyword>
<protein>
    <submittedName>
        <fullName evidence="2">Uncharacterized protein</fullName>
    </submittedName>
</protein>
<feature type="compositionally biased region" description="Polar residues" evidence="1">
    <location>
        <begin position="159"/>
        <end position="192"/>
    </location>
</feature>
<feature type="compositionally biased region" description="Polar residues" evidence="1">
    <location>
        <begin position="222"/>
        <end position="247"/>
    </location>
</feature>
<feature type="compositionally biased region" description="Polar residues" evidence="1">
    <location>
        <begin position="1"/>
        <end position="10"/>
    </location>
</feature>
<evidence type="ECO:0000313" key="2">
    <source>
        <dbReference type="EMBL" id="KAH3687726.1"/>
    </source>
</evidence>